<name>A0ABN6QGJ5_9BACT</name>
<gene>
    <name evidence="2" type="ORF">Abiwalacus_12200</name>
</gene>
<organism evidence="2 3">
    <name type="scientific">Akkermansia biwaensis</name>
    <dbReference type="NCBI Taxonomy" id="2946555"/>
    <lineage>
        <taxon>Bacteria</taxon>
        <taxon>Pseudomonadati</taxon>
        <taxon>Verrucomicrobiota</taxon>
        <taxon>Verrucomicrobiia</taxon>
        <taxon>Verrucomicrobiales</taxon>
        <taxon>Akkermansiaceae</taxon>
        <taxon>Akkermansia</taxon>
    </lineage>
</organism>
<protein>
    <recommendedName>
        <fullName evidence="4">PH domain-containing protein</fullName>
    </recommendedName>
</protein>
<keyword evidence="3" id="KW-1185">Reference proteome</keyword>
<keyword evidence="1" id="KW-1133">Transmembrane helix</keyword>
<evidence type="ECO:0008006" key="4">
    <source>
        <dbReference type="Google" id="ProtNLM"/>
    </source>
</evidence>
<evidence type="ECO:0000313" key="2">
    <source>
        <dbReference type="EMBL" id="BDL43646.1"/>
    </source>
</evidence>
<sequence>MTSVIILILPHVIYGTLWLVNLLSQHALQRWGGVSLDASLFLPSYLSCIVFFILVFIFPIQPYSISHFMMEWFEPGLGKEKVTEEKDDSSASSYTAPLNVRNEEYEGHSILFDAHYGRVMKEMVASEELLMMTAPIPYAFNRQTRMELMIGVPFILASAWVASMLFRVVPQSGYSFIFWALLLMLLVFFPMGCLLVFSPARWKKRLSRTDYFITSKRVFLAEENDLRQFLWKDEPYISLQMHHELLGSVYISRRTRVSACLDKLFGKGKVNAYETDETGKMNGLLNIPQAEKVYAMIESLMEHSKEP</sequence>
<evidence type="ECO:0000313" key="3">
    <source>
        <dbReference type="Proteomes" id="UP001062263"/>
    </source>
</evidence>
<feature type="transmembrane region" description="Helical" evidence="1">
    <location>
        <begin position="148"/>
        <end position="170"/>
    </location>
</feature>
<dbReference type="EMBL" id="AP025943">
    <property type="protein sequence ID" value="BDL43646.1"/>
    <property type="molecule type" value="Genomic_DNA"/>
</dbReference>
<keyword evidence="1" id="KW-0812">Transmembrane</keyword>
<feature type="transmembrane region" description="Helical" evidence="1">
    <location>
        <begin position="40"/>
        <end position="60"/>
    </location>
</feature>
<proteinExistence type="predicted"/>
<feature type="transmembrane region" description="Helical" evidence="1">
    <location>
        <begin position="7"/>
        <end position="28"/>
    </location>
</feature>
<evidence type="ECO:0000256" key="1">
    <source>
        <dbReference type="SAM" id="Phobius"/>
    </source>
</evidence>
<keyword evidence="1" id="KW-0472">Membrane</keyword>
<dbReference type="Proteomes" id="UP001062263">
    <property type="component" value="Chromosome"/>
</dbReference>
<accession>A0ABN6QGJ5</accession>
<feature type="transmembrane region" description="Helical" evidence="1">
    <location>
        <begin position="176"/>
        <end position="197"/>
    </location>
</feature>
<reference evidence="2" key="1">
    <citation type="submission" date="2022-06" db="EMBL/GenBank/DDBJ databases">
        <title>Akkermansia biwalacus sp. nov., an anaerobic mucin-degrading bacterium isolated from human intestine.</title>
        <authorList>
            <person name="Kobayashi Y."/>
            <person name="Inoue S."/>
            <person name="Kawahara T."/>
            <person name="Kohda N."/>
        </authorList>
    </citation>
    <scope>NUCLEOTIDE SEQUENCE</scope>
    <source>
        <strain evidence="2">WON2089</strain>
    </source>
</reference>